<evidence type="ECO:0000256" key="1">
    <source>
        <dbReference type="ARBA" id="ARBA00010333"/>
    </source>
</evidence>
<gene>
    <name evidence="4" type="ORF">MACH26_39850</name>
</gene>
<dbReference type="SMART" id="SM00062">
    <property type="entry name" value="PBPb"/>
    <property type="match status" value="1"/>
</dbReference>
<reference evidence="4" key="1">
    <citation type="submission" date="2023-01" db="EMBL/GenBank/DDBJ databases">
        <title>Complete genome sequence of Planctobacterium marinum strain Dej080120_11.</title>
        <authorList>
            <person name="Ueki S."/>
            <person name="Maruyama F."/>
        </authorList>
    </citation>
    <scope>NUCLEOTIDE SEQUENCE</scope>
    <source>
        <strain evidence="4">Dej080120_11</strain>
    </source>
</reference>
<dbReference type="PANTHER" id="PTHR35936">
    <property type="entry name" value="MEMBRANE-BOUND LYTIC MUREIN TRANSGLYCOSYLASE F"/>
    <property type="match status" value="1"/>
</dbReference>
<keyword evidence="2" id="KW-0732">Signal</keyword>
<dbReference type="Gene3D" id="3.40.190.10">
    <property type="entry name" value="Periplasmic binding protein-like II"/>
    <property type="match status" value="2"/>
</dbReference>
<dbReference type="KEGG" id="pmaw:MACH26_39850"/>
<dbReference type="AlphaFoldDB" id="A0AA48KUD1"/>
<dbReference type="EMBL" id="AP027272">
    <property type="protein sequence ID" value="BDX08464.1"/>
    <property type="molecule type" value="Genomic_DNA"/>
</dbReference>
<dbReference type="Pfam" id="PF00497">
    <property type="entry name" value="SBP_bac_3"/>
    <property type="match status" value="1"/>
</dbReference>
<dbReference type="InterPro" id="IPR001638">
    <property type="entry name" value="Solute-binding_3/MltF_N"/>
</dbReference>
<evidence type="ECO:0000256" key="2">
    <source>
        <dbReference type="ARBA" id="ARBA00022729"/>
    </source>
</evidence>
<organism evidence="4 5">
    <name type="scientific">Planctobacterium marinum</name>
    <dbReference type="NCBI Taxonomy" id="1631968"/>
    <lineage>
        <taxon>Bacteria</taxon>
        <taxon>Pseudomonadati</taxon>
        <taxon>Pseudomonadota</taxon>
        <taxon>Gammaproteobacteria</taxon>
        <taxon>Alteromonadales</taxon>
        <taxon>Alteromonadaceae</taxon>
        <taxon>Planctobacterium</taxon>
    </lineage>
</organism>
<dbReference type="PANTHER" id="PTHR35936:SF6">
    <property type="entry name" value="AMINO ACID ABC TRANSPORTER SUBSTRATE-BINDING PAAT FAMILY PROTEIN"/>
    <property type="match status" value="1"/>
</dbReference>
<protein>
    <recommendedName>
        <fullName evidence="3">Solute-binding protein family 3/N-terminal domain-containing protein</fullName>
    </recommendedName>
</protein>
<evidence type="ECO:0000313" key="4">
    <source>
        <dbReference type="EMBL" id="BDX08464.1"/>
    </source>
</evidence>
<dbReference type="SUPFAM" id="SSF53850">
    <property type="entry name" value="Periplasmic binding protein-like II"/>
    <property type="match status" value="1"/>
</dbReference>
<comment type="similarity">
    <text evidence="1">Belongs to the bacterial solute-binding protein 3 family.</text>
</comment>
<accession>A0AA48KUD1</accession>
<name>A0AA48KUD1_9ALTE</name>
<dbReference type="Proteomes" id="UP001333710">
    <property type="component" value="Chromosome"/>
</dbReference>
<feature type="domain" description="Solute-binding protein family 3/N-terminal" evidence="3">
    <location>
        <begin position="28"/>
        <end position="250"/>
    </location>
</feature>
<keyword evidence="5" id="KW-1185">Reference proteome</keyword>
<sequence>MTDVSKTILTLFAVTSALFAKSTPAEDYLIYGIPNYPPYSVYEEQGFSGRDVELINTLAEQMNIPIRFSPCDWIRCLQLAKSGRIDVLTSVNRVKEREAFLHFIEPAYSISNIVFVVRKNEVTHYDSLLKFKETVIGREKGARLLDQVDHDSDIEKYESPDIVVLFKMLASERLDAVMGGDVAMKAALHNSGYGEQLALALYRVQVPSAYLAVARHSKRAEKHLNNLRAEMTRLHMTGQLARFSHWQELKN</sequence>
<dbReference type="RefSeq" id="WP_338294532.1">
    <property type="nucleotide sequence ID" value="NZ_AP027272.1"/>
</dbReference>
<evidence type="ECO:0000259" key="3">
    <source>
        <dbReference type="SMART" id="SM00062"/>
    </source>
</evidence>
<evidence type="ECO:0000313" key="5">
    <source>
        <dbReference type="Proteomes" id="UP001333710"/>
    </source>
</evidence>
<proteinExistence type="inferred from homology"/>